<dbReference type="SUPFAM" id="SSF53697">
    <property type="entry name" value="SIS domain"/>
    <property type="match status" value="1"/>
</dbReference>
<evidence type="ECO:0000313" key="6">
    <source>
        <dbReference type="Proteomes" id="UP000028252"/>
    </source>
</evidence>
<keyword evidence="6" id="KW-1185">Reference proteome</keyword>
<dbReference type="GO" id="GO:0003700">
    <property type="term" value="F:DNA-binding transcription factor activity"/>
    <property type="evidence" value="ECO:0007669"/>
    <property type="project" value="InterPro"/>
</dbReference>
<accession>A0A081G3A0</accession>
<dbReference type="Pfam" id="PF01418">
    <property type="entry name" value="HTH_6"/>
    <property type="match status" value="1"/>
</dbReference>
<keyword evidence="1" id="KW-0805">Transcription regulation</keyword>
<dbReference type="RefSeq" id="WP_036183382.1">
    <property type="nucleotide sequence ID" value="NZ_JMQN01000012.1"/>
</dbReference>
<dbReference type="Gene3D" id="3.40.50.10490">
    <property type="entry name" value="Glucose-6-phosphate isomerase like protein, domain 1"/>
    <property type="match status" value="1"/>
</dbReference>
<keyword evidence="2" id="KW-0238">DNA-binding</keyword>
<dbReference type="InterPro" id="IPR036388">
    <property type="entry name" value="WH-like_DNA-bd_sf"/>
</dbReference>
<protein>
    <submittedName>
        <fullName evidence="5">Putative transcriptional regulator</fullName>
    </submittedName>
</protein>
<dbReference type="GO" id="GO:0003677">
    <property type="term" value="F:DNA binding"/>
    <property type="evidence" value="ECO:0007669"/>
    <property type="project" value="UniProtKB-KW"/>
</dbReference>
<dbReference type="PANTHER" id="PTHR30514:SF18">
    <property type="entry name" value="RPIR-FAMILY TRANSCRIPTIONAL REGULATOR"/>
    <property type="match status" value="1"/>
</dbReference>
<keyword evidence="3" id="KW-0804">Transcription</keyword>
<evidence type="ECO:0000256" key="3">
    <source>
        <dbReference type="ARBA" id="ARBA00023163"/>
    </source>
</evidence>
<dbReference type="InterPro" id="IPR000281">
    <property type="entry name" value="HTH_RpiR"/>
</dbReference>
<dbReference type="AlphaFoldDB" id="A0A081G3A0"/>
<dbReference type="eggNOG" id="COG1737">
    <property type="taxonomic scope" value="Bacteria"/>
</dbReference>
<dbReference type="CDD" id="cd05013">
    <property type="entry name" value="SIS_RpiR"/>
    <property type="match status" value="1"/>
</dbReference>
<dbReference type="InterPro" id="IPR047640">
    <property type="entry name" value="RpiR-like"/>
</dbReference>
<dbReference type="GO" id="GO:0097367">
    <property type="term" value="F:carbohydrate derivative binding"/>
    <property type="evidence" value="ECO:0007669"/>
    <property type="project" value="InterPro"/>
</dbReference>
<evidence type="ECO:0000256" key="1">
    <source>
        <dbReference type="ARBA" id="ARBA00023015"/>
    </source>
</evidence>
<dbReference type="STRING" id="1232683.ADIMK_0577"/>
<gene>
    <name evidence="5" type="ORF">ADIMK_0577</name>
</gene>
<organism evidence="5 6">
    <name type="scientific">Marinobacterium lacunae</name>
    <dbReference type="NCBI Taxonomy" id="1232683"/>
    <lineage>
        <taxon>Bacteria</taxon>
        <taxon>Pseudomonadati</taxon>
        <taxon>Pseudomonadota</taxon>
        <taxon>Gammaproteobacteria</taxon>
        <taxon>Oceanospirillales</taxon>
        <taxon>Oceanospirillaceae</taxon>
        <taxon>Marinobacterium</taxon>
    </lineage>
</organism>
<dbReference type="InterPro" id="IPR001347">
    <property type="entry name" value="SIS_dom"/>
</dbReference>
<dbReference type="InterPro" id="IPR035472">
    <property type="entry name" value="RpiR-like_SIS"/>
</dbReference>
<dbReference type="InterPro" id="IPR046348">
    <property type="entry name" value="SIS_dom_sf"/>
</dbReference>
<dbReference type="InterPro" id="IPR009057">
    <property type="entry name" value="Homeodomain-like_sf"/>
</dbReference>
<evidence type="ECO:0000259" key="4">
    <source>
        <dbReference type="PROSITE" id="PS51071"/>
    </source>
</evidence>
<reference evidence="5 6" key="1">
    <citation type="submission" date="2014-04" db="EMBL/GenBank/DDBJ databases">
        <title>Marinobacterium kochiensis sp. nov., isolated from sediment sample collected from Kochi backwaters in Kerala, India.</title>
        <authorList>
            <person name="Singh A."/>
            <person name="Pinnaka A.K."/>
        </authorList>
    </citation>
    <scope>NUCLEOTIDE SEQUENCE [LARGE SCALE GENOMIC DNA]</scope>
    <source>
        <strain evidence="5 6">AK27</strain>
    </source>
</reference>
<dbReference type="Proteomes" id="UP000028252">
    <property type="component" value="Unassembled WGS sequence"/>
</dbReference>
<dbReference type="EMBL" id="JMQN01000012">
    <property type="protein sequence ID" value="KEA65255.1"/>
    <property type="molecule type" value="Genomic_DNA"/>
</dbReference>
<name>A0A081G3A0_9GAMM</name>
<dbReference type="SUPFAM" id="SSF46689">
    <property type="entry name" value="Homeodomain-like"/>
    <property type="match status" value="1"/>
</dbReference>
<dbReference type="Pfam" id="PF01380">
    <property type="entry name" value="SIS"/>
    <property type="match status" value="1"/>
</dbReference>
<evidence type="ECO:0000256" key="2">
    <source>
        <dbReference type="ARBA" id="ARBA00023125"/>
    </source>
</evidence>
<dbReference type="PATRIC" id="fig|1232683.4.peg.569"/>
<dbReference type="PROSITE" id="PS51071">
    <property type="entry name" value="HTH_RPIR"/>
    <property type="match status" value="1"/>
</dbReference>
<dbReference type="GO" id="GO:1901135">
    <property type="term" value="P:carbohydrate derivative metabolic process"/>
    <property type="evidence" value="ECO:0007669"/>
    <property type="project" value="InterPro"/>
</dbReference>
<proteinExistence type="predicted"/>
<dbReference type="PANTHER" id="PTHR30514">
    <property type="entry name" value="GLUCOKINASE"/>
    <property type="match status" value="1"/>
</dbReference>
<sequence length="283" mass="32093">MTLLIEDRLKEIYEELPRSERLLADIIIDFPGDLATHSISELVTRANTSNAAATRLIKRLGYKDFRELRKLAREAKAEGSPRYLNTLDHHSGDFQSDIKQHVDCEVQNLLRSFESLQETTVRAIIDAIGKADSIWIIGYGNSYMPAMYLRQQLIQLRPNVEILPRPGQAIEKDLSGLSAQDLVVVIGYRRRKEIIYRLMKYAQDIGAPVLYLTDHSEENTAGLANWTLRCMVKSTSLFDSYIAGFSVLNYLCASASDYLGHAASEKLARAERLHNIFSKIEEI</sequence>
<feature type="domain" description="HTH rpiR-type" evidence="4">
    <location>
        <begin position="3"/>
        <end position="79"/>
    </location>
</feature>
<comment type="caution">
    <text evidence="5">The sequence shown here is derived from an EMBL/GenBank/DDBJ whole genome shotgun (WGS) entry which is preliminary data.</text>
</comment>
<evidence type="ECO:0000313" key="5">
    <source>
        <dbReference type="EMBL" id="KEA65255.1"/>
    </source>
</evidence>
<dbReference type="Gene3D" id="1.10.10.10">
    <property type="entry name" value="Winged helix-like DNA-binding domain superfamily/Winged helix DNA-binding domain"/>
    <property type="match status" value="1"/>
</dbReference>